<protein>
    <submittedName>
        <fullName evidence="2">Uncharacterized protein</fullName>
    </submittedName>
</protein>
<evidence type="ECO:0000313" key="3">
    <source>
        <dbReference type="Proteomes" id="UP000236754"/>
    </source>
</evidence>
<keyword evidence="3" id="KW-1185">Reference proteome</keyword>
<evidence type="ECO:0000256" key="1">
    <source>
        <dbReference type="SAM" id="SignalP"/>
    </source>
</evidence>
<accession>A0A1H6E3K0</accession>
<sequence length="129" mass="13171">MKIRRSAASLAVAVTALAGIALTPGTASASTGGGCGTTGSLKSCISASGKNVAPDFYIIAPTPGCTSVEFYVYDETSGATKFDQDYPCILGHIAPIVFAGTNGHRYGSTARELNGSNYYAFSPILTFSG</sequence>
<dbReference type="Proteomes" id="UP000236754">
    <property type="component" value="Unassembled WGS sequence"/>
</dbReference>
<name>A0A1H6E3K0_9ACTN</name>
<organism evidence="2 3">
    <name type="scientific">Actinacidiphila yanglinensis</name>
    <dbReference type="NCBI Taxonomy" id="310779"/>
    <lineage>
        <taxon>Bacteria</taxon>
        <taxon>Bacillati</taxon>
        <taxon>Actinomycetota</taxon>
        <taxon>Actinomycetes</taxon>
        <taxon>Kitasatosporales</taxon>
        <taxon>Streptomycetaceae</taxon>
        <taxon>Actinacidiphila</taxon>
    </lineage>
</organism>
<feature type="signal peptide" evidence="1">
    <location>
        <begin position="1"/>
        <end position="29"/>
    </location>
</feature>
<evidence type="ECO:0000313" key="2">
    <source>
        <dbReference type="EMBL" id="SEG91586.1"/>
    </source>
</evidence>
<dbReference type="RefSeq" id="WP_146088418.1">
    <property type="nucleotide sequence ID" value="NZ_FNVU01000024.1"/>
</dbReference>
<proteinExistence type="predicted"/>
<dbReference type="PROSITE" id="PS51257">
    <property type="entry name" value="PROKAR_LIPOPROTEIN"/>
    <property type="match status" value="1"/>
</dbReference>
<keyword evidence="1" id="KW-0732">Signal</keyword>
<gene>
    <name evidence="2" type="ORF">SAMN05216223_12420</name>
</gene>
<dbReference type="AlphaFoldDB" id="A0A1H6E3K0"/>
<dbReference type="EMBL" id="FNVU01000024">
    <property type="protein sequence ID" value="SEG91586.1"/>
    <property type="molecule type" value="Genomic_DNA"/>
</dbReference>
<reference evidence="2 3" key="1">
    <citation type="submission" date="2016-10" db="EMBL/GenBank/DDBJ databases">
        <authorList>
            <person name="de Groot N.N."/>
        </authorList>
    </citation>
    <scope>NUCLEOTIDE SEQUENCE [LARGE SCALE GENOMIC DNA]</scope>
    <source>
        <strain evidence="2 3">CGMCC 4.2023</strain>
    </source>
</reference>
<feature type="chain" id="PRO_5009296509" evidence="1">
    <location>
        <begin position="30"/>
        <end position="129"/>
    </location>
</feature>